<evidence type="ECO:0000313" key="6">
    <source>
        <dbReference type="EMBL" id="GAA0144892.1"/>
    </source>
</evidence>
<proteinExistence type="inferred from homology"/>
<comment type="caution">
    <text evidence="6">The sequence shown here is derived from an EMBL/GenBank/DDBJ whole genome shotgun (WGS) entry which is preliminary data.</text>
</comment>
<feature type="repeat" description="TPR" evidence="4">
    <location>
        <begin position="71"/>
        <end position="104"/>
    </location>
</feature>
<protein>
    <recommendedName>
        <fullName evidence="5">Cns1/TTC4 wheel domain-containing protein</fullName>
    </recommendedName>
</protein>
<dbReference type="GO" id="GO:0030544">
    <property type="term" value="F:Hsp70 protein binding"/>
    <property type="evidence" value="ECO:0007669"/>
    <property type="project" value="TreeGrafter"/>
</dbReference>
<feature type="domain" description="Cns1/TTC4 wheel" evidence="5">
    <location>
        <begin position="200"/>
        <end position="278"/>
    </location>
</feature>
<keyword evidence="1" id="KW-0677">Repeat</keyword>
<dbReference type="GO" id="GO:0006457">
    <property type="term" value="P:protein folding"/>
    <property type="evidence" value="ECO:0007669"/>
    <property type="project" value="TreeGrafter"/>
</dbReference>
<dbReference type="InterPro" id="IPR011990">
    <property type="entry name" value="TPR-like_helical_dom_sf"/>
</dbReference>
<dbReference type="Pfam" id="PF14559">
    <property type="entry name" value="TPR_19"/>
    <property type="match status" value="1"/>
</dbReference>
<keyword evidence="2 4" id="KW-0802">TPR repeat</keyword>
<dbReference type="Pfam" id="PF18972">
    <property type="entry name" value="Wheel"/>
    <property type="match status" value="1"/>
</dbReference>
<evidence type="ECO:0000256" key="3">
    <source>
        <dbReference type="ARBA" id="ARBA00023602"/>
    </source>
</evidence>
<dbReference type="PANTHER" id="PTHR46035:SF1">
    <property type="entry name" value="TETRATRICOPEPTIDE REPEAT PROTEIN 4"/>
    <property type="match status" value="1"/>
</dbReference>
<keyword evidence="7" id="KW-1185">Reference proteome</keyword>
<dbReference type="PANTHER" id="PTHR46035">
    <property type="entry name" value="TETRATRICOPEPTIDE REPEAT PROTEIN 4"/>
    <property type="match status" value="1"/>
</dbReference>
<dbReference type="AlphaFoldDB" id="A0AAV3NZQ0"/>
<evidence type="ECO:0000256" key="4">
    <source>
        <dbReference type="PROSITE-ProRule" id="PRU00339"/>
    </source>
</evidence>
<dbReference type="Proteomes" id="UP001454036">
    <property type="component" value="Unassembled WGS sequence"/>
</dbReference>
<dbReference type="InterPro" id="IPR044059">
    <property type="entry name" value="Csn1/TTC4_wheel"/>
</dbReference>
<dbReference type="CDD" id="cd21377">
    <property type="entry name" value="CTWD_Cns1-like"/>
    <property type="match status" value="1"/>
</dbReference>
<dbReference type="InterPro" id="IPR019734">
    <property type="entry name" value="TPR_rpt"/>
</dbReference>
<accession>A0AAV3NZQ0</accession>
<name>A0AAV3NZQ0_LITER</name>
<dbReference type="GO" id="GO:0051879">
    <property type="term" value="F:Hsp90 protein binding"/>
    <property type="evidence" value="ECO:0007669"/>
    <property type="project" value="InterPro"/>
</dbReference>
<gene>
    <name evidence="6" type="ORF">LIER_05215</name>
</gene>
<dbReference type="GO" id="GO:0005634">
    <property type="term" value="C:nucleus"/>
    <property type="evidence" value="ECO:0007669"/>
    <property type="project" value="TreeGrafter"/>
</dbReference>
<dbReference type="GO" id="GO:0005829">
    <property type="term" value="C:cytosol"/>
    <property type="evidence" value="ECO:0007669"/>
    <property type="project" value="TreeGrafter"/>
</dbReference>
<evidence type="ECO:0000313" key="7">
    <source>
        <dbReference type="Proteomes" id="UP001454036"/>
    </source>
</evidence>
<evidence type="ECO:0000259" key="5">
    <source>
        <dbReference type="Pfam" id="PF18972"/>
    </source>
</evidence>
<dbReference type="SUPFAM" id="SSF48452">
    <property type="entry name" value="TPR-like"/>
    <property type="match status" value="1"/>
</dbReference>
<evidence type="ECO:0000256" key="1">
    <source>
        <dbReference type="ARBA" id="ARBA00022737"/>
    </source>
</evidence>
<dbReference type="Gene3D" id="1.25.40.10">
    <property type="entry name" value="Tetratricopeptide repeat domain"/>
    <property type="match status" value="1"/>
</dbReference>
<reference evidence="6 7" key="1">
    <citation type="submission" date="2024-01" db="EMBL/GenBank/DDBJ databases">
        <title>The complete chloroplast genome sequence of Lithospermum erythrorhizon: insights into the phylogenetic relationship among Boraginaceae species and the maternal lineages of purple gromwells.</title>
        <authorList>
            <person name="Okada T."/>
            <person name="Watanabe K."/>
        </authorList>
    </citation>
    <scope>NUCLEOTIDE SEQUENCE [LARGE SCALE GENOMIC DNA]</scope>
</reference>
<evidence type="ECO:0000256" key="2">
    <source>
        <dbReference type="ARBA" id="ARBA00022803"/>
    </source>
</evidence>
<dbReference type="SMART" id="SM00028">
    <property type="entry name" value="TPR"/>
    <property type="match status" value="3"/>
</dbReference>
<dbReference type="EMBL" id="BAABME010000711">
    <property type="protein sequence ID" value="GAA0144892.1"/>
    <property type="molecule type" value="Genomic_DNA"/>
</dbReference>
<comment type="similarity">
    <text evidence="3">Belongs to the TTC4 family.</text>
</comment>
<sequence length="381" mass="42861">MALWMDAGSEALTDKEKADLDAITALKESSAIELKEEGNEFVKKGKKHYSDAIECYTKAINQKALSDREHSIIYSNRAHVNLLLGNFRRALQDAEEAIKLSPENIKAFYRAVKASLSLNLLSEAKSYCEKGLEISPDNDELKKLAKQIDLKKAVQDRREAEVSKAVNAAKALVSAFEDRNLKIGKTMYRELTGLKKPVLDKNNILHWPVLFLYAESMSSDIIEDFCEIDMFSTHLDMISLMHVLISQYIFSKSSPPLPWDAEGSYTRDTVELYYEVGAGVCLSKREIISNLLEGTKASNVENLDFEDNVAAGRLCNSSARAKNMLAGNGPRWMKVNERRTLYDVLKEPNMVIPGLPVFVVVSRKSSFYKEFKSGNWTPPEV</sequence>
<organism evidence="6 7">
    <name type="scientific">Lithospermum erythrorhizon</name>
    <name type="common">Purple gromwell</name>
    <name type="synonym">Lithospermum officinale var. erythrorhizon</name>
    <dbReference type="NCBI Taxonomy" id="34254"/>
    <lineage>
        <taxon>Eukaryota</taxon>
        <taxon>Viridiplantae</taxon>
        <taxon>Streptophyta</taxon>
        <taxon>Embryophyta</taxon>
        <taxon>Tracheophyta</taxon>
        <taxon>Spermatophyta</taxon>
        <taxon>Magnoliopsida</taxon>
        <taxon>eudicotyledons</taxon>
        <taxon>Gunneridae</taxon>
        <taxon>Pentapetalae</taxon>
        <taxon>asterids</taxon>
        <taxon>lamiids</taxon>
        <taxon>Boraginales</taxon>
        <taxon>Boraginaceae</taxon>
        <taxon>Boraginoideae</taxon>
        <taxon>Lithospermeae</taxon>
        <taxon>Lithospermum</taxon>
    </lineage>
</organism>
<dbReference type="PROSITE" id="PS50005">
    <property type="entry name" value="TPR"/>
    <property type="match status" value="1"/>
</dbReference>